<name>A0A3P6SGZ2_LITSI</name>
<proteinExistence type="predicted"/>
<dbReference type="AlphaFoldDB" id="A0A3P6SGZ2"/>
<evidence type="ECO:0000313" key="1">
    <source>
        <dbReference type="EMBL" id="VDK75262.1"/>
    </source>
</evidence>
<gene>
    <name evidence="1" type="ORF">NLS_LOCUS2828</name>
</gene>
<dbReference type="OrthoDB" id="5853760at2759"/>
<sequence>MSENMQRAIQKFLYIRRTVYPVQVKNSRCSEPRNLTELAMEHCRHPYCQTLILTDHETGSSFTMRGCAETFGAINEKLLNSRGDNTCQRLHDQLDIQECICRHRRYCYPGAKRRFFDTSDGKLFMASASTDNLNL</sequence>
<protein>
    <submittedName>
        <fullName evidence="1">Uncharacterized protein</fullName>
    </submittedName>
</protein>
<reference evidence="1 2" key="1">
    <citation type="submission" date="2018-08" db="EMBL/GenBank/DDBJ databases">
        <authorList>
            <person name="Laetsch R D."/>
            <person name="Stevens L."/>
            <person name="Kumar S."/>
            <person name="Blaxter L. M."/>
        </authorList>
    </citation>
    <scope>NUCLEOTIDE SEQUENCE [LARGE SCALE GENOMIC DNA]</scope>
</reference>
<accession>A0A3P6SGZ2</accession>
<organism evidence="1 2">
    <name type="scientific">Litomosoides sigmodontis</name>
    <name type="common">Filarial nematode worm</name>
    <dbReference type="NCBI Taxonomy" id="42156"/>
    <lineage>
        <taxon>Eukaryota</taxon>
        <taxon>Metazoa</taxon>
        <taxon>Ecdysozoa</taxon>
        <taxon>Nematoda</taxon>
        <taxon>Chromadorea</taxon>
        <taxon>Rhabditida</taxon>
        <taxon>Spirurina</taxon>
        <taxon>Spiruromorpha</taxon>
        <taxon>Filarioidea</taxon>
        <taxon>Onchocercidae</taxon>
        <taxon>Litomosoides</taxon>
    </lineage>
</organism>
<dbReference type="Proteomes" id="UP000277928">
    <property type="component" value="Unassembled WGS sequence"/>
</dbReference>
<evidence type="ECO:0000313" key="2">
    <source>
        <dbReference type="Proteomes" id="UP000277928"/>
    </source>
</evidence>
<dbReference type="EMBL" id="UYRX01000138">
    <property type="protein sequence ID" value="VDK75262.1"/>
    <property type="molecule type" value="Genomic_DNA"/>
</dbReference>
<keyword evidence="2" id="KW-1185">Reference proteome</keyword>